<protein>
    <submittedName>
        <fullName evidence="10">ABC transporter ribose-specific extracellular solute-binding protein</fullName>
    </submittedName>
    <submittedName>
        <fullName evidence="5">ABC-type transport system, ribose-specific extracellular solute-binding protein</fullName>
    </submittedName>
    <submittedName>
        <fullName evidence="6">D-ribose ABC transporter, substrate-binding protein</fullName>
    </submittedName>
    <submittedName>
        <fullName evidence="9">D-ribose-binding periplasmic protein</fullName>
    </submittedName>
    <submittedName>
        <fullName evidence="8">Substrate-binding domain-containing protein</fullName>
    </submittedName>
</protein>
<dbReference type="SUPFAM" id="SSF53822">
    <property type="entry name" value="Periplasmic binding protein-like I"/>
    <property type="match status" value="1"/>
</dbReference>
<dbReference type="GO" id="GO:0030313">
    <property type="term" value="C:cell envelope"/>
    <property type="evidence" value="ECO:0007669"/>
    <property type="project" value="UniProtKB-SubCell"/>
</dbReference>
<evidence type="ECO:0000313" key="5">
    <source>
        <dbReference type="EMBL" id="CDS83360.1"/>
    </source>
</evidence>
<dbReference type="OMA" id="QAVFAHN"/>
<organism evidence="5">
    <name type="scientific">Clostridioides difficile</name>
    <name type="common">Peptoclostridium difficile</name>
    <dbReference type="NCBI Taxonomy" id="1496"/>
    <lineage>
        <taxon>Bacteria</taxon>
        <taxon>Bacillati</taxon>
        <taxon>Bacillota</taxon>
        <taxon>Clostridia</taxon>
        <taxon>Peptostreptococcales</taxon>
        <taxon>Peptostreptococcaceae</taxon>
        <taxon>Clostridioides</taxon>
    </lineage>
</organism>
<dbReference type="EMBL" id="FUPS01000015">
    <property type="protein sequence ID" value="SJT03586.1"/>
    <property type="molecule type" value="Genomic_DNA"/>
</dbReference>
<evidence type="ECO:0000256" key="1">
    <source>
        <dbReference type="ARBA" id="ARBA00004196"/>
    </source>
</evidence>
<dbReference type="AlphaFoldDB" id="A0A031WCI0"/>
<dbReference type="GO" id="GO:0030246">
    <property type="term" value="F:carbohydrate binding"/>
    <property type="evidence" value="ECO:0007669"/>
    <property type="project" value="UniProtKB-ARBA"/>
</dbReference>
<accession>A0A031WCI0</accession>
<keyword evidence="3" id="KW-0732">Signal</keyword>
<reference evidence="9 12" key="2">
    <citation type="submission" date="2017-02" db="EMBL/GenBank/DDBJ databases">
        <authorList>
            <consortium name="Pathogen Informatics"/>
        </authorList>
    </citation>
    <scope>NUCLEOTIDE SEQUENCE [LARGE SCALE GENOMIC DNA]</scope>
    <source>
        <strain evidence="14">clo34</strain>
        <strain evidence="10">Clo34</strain>
        <strain evidence="13">tl291</strain>
        <strain evidence="11">Tl291</strain>
        <strain evidence="9 12">VRECD0157</strain>
    </source>
</reference>
<evidence type="ECO:0000313" key="14">
    <source>
        <dbReference type="Proteomes" id="UP000411588"/>
    </source>
</evidence>
<dbReference type="GeneID" id="66352857"/>
<dbReference type="Proteomes" id="UP000372533">
    <property type="component" value="Unassembled WGS sequence"/>
</dbReference>
<reference evidence="5" key="1">
    <citation type="submission" date="2014-07" db="EMBL/GenBank/DDBJ databases">
        <authorList>
            <person name="Monot Marc"/>
        </authorList>
    </citation>
    <scope>NUCLEOTIDE SEQUENCE</scope>
    <source>
        <strain evidence="7">7032989</strain>
        <strain evidence="6">7032994</strain>
    </source>
</reference>
<evidence type="ECO:0000259" key="4">
    <source>
        <dbReference type="Pfam" id="PF13407"/>
    </source>
</evidence>
<dbReference type="Proteomes" id="UP000411588">
    <property type="component" value="Unassembled WGS sequence"/>
</dbReference>
<dbReference type="Gene3D" id="3.40.50.2300">
    <property type="match status" value="2"/>
</dbReference>
<dbReference type="EMBL" id="DAEPXK010000002">
    <property type="protein sequence ID" value="HBH1540847.1"/>
    <property type="molecule type" value="Genomic_DNA"/>
</dbReference>
<dbReference type="PROSITE" id="PS51257">
    <property type="entry name" value="PROKAR_LIPOPROTEIN"/>
    <property type="match status" value="1"/>
</dbReference>
<evidence type="ECO:0000313" key="6">
    <source>
        <dbReference type="EMBL" id="CDS83464.1"/>
    </source>
</evidence>
<dbReference type="PATRIC" id="fig|1496.1373.peg.3171"/>
<dbReference type="EMBL" id="LK932349">
    <property type="protein sequence ID" value="CDS83464.1"/>
    <property type="molecule type" value="Genomic_DNA"/>
</dbReference>
<comment type="similarity">
    <text evidence="2">Belongs to the bacterial solute-binding protein 2 family.</text>
</comment>
<evidence type="ECO:0000313" key="13">
    <source>
        <dbReference type="Proteomes" id="UP000372533"/>
    </source>
</evidence>
<dbReference type="EMBL" id="CAAJVP010000006">
    <property type="protein sequence ID" value="VHY03981.1"/>
    <property type="molecule type" value="Genomic_DNA"/>
</dbReference>
<comment type="subcellular location">
    <subcellularLocation>
        <location evidence="1">Cell envelope</location>
    </subcellularLocation>
</comment>
<dbReference type="RefSeq" id="WP_003435917.1">
    <property type="nucleotide sequence ID" value="NZ_AP031492.1"/>
</dbReference>
<reference evidence="8" key="4">
    <citation type="submission" date="2021-06" db="EMBL/GenBank/DDBJ databases">
        <authorList>
            <consortium name="NCBI Pathogen Detection Project"/>
        </authorList>
    </citation>
    <scope>NUCLEOTIDE SEQUENCE</scope>
    <source>
        <strain evidence="8">HN1000</strain>
    </source>
</reference>
<dbReference type="Proteomes" id="UP000189137">
    <property type="component" value="Unassembled WGS sequence"/>
</dbReference>
<evidence type="ECO:0000313" key="12">
    <source>
        <dbReference type="Proteomes" id="UP000189137"/>
    </source>
</evidence>
<evidence type="ECO:0000313" key="8">
    <source>
        <dbReference type="EMBL" id="HBH1540847.1"/>
    </source>
</evidence>
<dbReference type="KEGG" id="pdf:CD630DERM_03000"/>
<evidence type="ECO:0000313" key="10">
    <source>
        <dbReference type="EMBL" id="VFD34584.1"/>
    </source>
</evidence>
<evidence type="ECO:0000256" key="2">
    <source>
        <dbReference type="ARBA" id="ARBA00007639"/>
    </source>
</evidence>
<dbReference type="EMBL" id="LK932861">
    <property type="protein sequence ID" value="CDS99726.1"/>
    <property type="molecule type" value="Genomic_DNA"/>
</dbReference>
<evidence type="ECO:0000313" key="11">
    <source>
        <dbReference type="EMBL" id="VHY03981.1"/>
    </source>
</evidence>
<gene>
    <name evidence="5" type="primary">rbsB</name>
    <name evidence="9" type="synonym">rbsB_2</name>
    <name evidence="7" type="ORF">BN1095_210223</name>
    <name evidence="5" type="ORF">BN1096_170015</name>
    <name evidence="6" type="ORF">BN1097_150012</name>
    <name evidence="8" type="ORF">KRM00_000300</name>
    <name evidence="11" type="ORF">SAMEA1402366_01538</name>
    <name evidence="10" type="ORF">SAMEA1402399_03171</name>
    <name evidence="9" type="ORF">SAMEA3375112_03454</name>
</gene>
<proteinExistence type="inferred from homology"/>
<sequence>MRVRKILSLGIAGILAIGMLTGCSMEGPSKSDNKGGSDKKDLTIGVSTITLQHQFFIDIDEGIKEKAKELGVKVIVNDPDQDVAKQTSAIEDFIQQNVDGMIVLGTDNSAIVPAVEGAFEKMPVVTVDAVLNTENITSYVGTVSYDAGKKLGEYTKKYIDEKLGGKSEIAIVTDLKSQIQMQRIDGFKDALKGSANVKILNSQPGYDREESLNTVENLIQSNPDVDIIYATAENSVLGAKAALESAKNKDVKIVGFDLTEEASSGITDGTILAMIQQQPKEMGRLAVEAVVKAIKGEKVEKNIPVPALLYDKENIKDFKN</sequence>
<dbReference type="Proteomes" id="UP000878956">
    <property type="component" value="Unassembled WGS sequence"/>
</dbReference>
<dbReference type="PANTHER" id="PTHR46847:SF1">
    <property type="entry name" value="D-ALLOSE-BINDING PERIPLASMIC PROTEIN-RELATED"/>
    <property type="match status" value="1"/>
</dbReference>
<evidence type="ECO:0000313" key="9">
    <source>
        <dbReference type="EMBL" id="SJT03586.1"/>
    </source>
</evidence>
<feature type="domain" description="Periplasmic binding protein" evidence="4">
    <location>
        <begin position="44"/>
        <end position="298"/>
    </location>
</feature>
<reference evidence="8" key="3">
    <citation type="journal article" date="2018" name="Genome Biol.">
        <title>SKESA: strategic k-mer extension for scrupulous assemblies.</title>
        <authorList>
            <person name="Souvorov A."/>
            <person name="Agarwala R."/>
            <person name="Lipman D.J."/>
        </authorList>
    </citation>
    <scope>NUCLEOTIDE SEQUENCE</scope>
    <source>
        <strain evidence="8">HN1000</strain>
    </source>
</reference>
<dbReference type="PANTHER" id="PTHR46847">
    <property type="entry name" value="D-ALLOSE-BINDING PERIPLASMIC PROTEIN-RELATED"/>
    <property type="match status" value="1"/>
</dbReference>
<evidence type="ECO:0000313" key="7">
    <source>
        <dbReference type="EMBL" id="CDS99726.1"/>
    </source>
</evidence>
<dbReference type="EMBL" id="LK932466">
    <property type="protein sequence ID" value="CDS83360.1"/>
    <property type="molecule type" value="Genomic_DNA"/>
</dbReference>
<evidence type="ECO:0000256" key="3">
    <source>
        <dbReference type="ARBA" id="ARBA00022729"/>
    </source>
</evidence>
<dbReference type="Pfam" id="PF13407">
    <property type="entry name" value="Peripla_BP_4"/>
    <property type="match status" value="1"/>
</dbReference>
<name>A0A031WCI0_CLODI</name>
<dbReference type="EMBL" id="CAADAN010000013">
    <property type="protein sequence ID" value="VFD34584.1"/>
    <property type="molecule type" value="Genomic_DNA"/>
</dbReference>
<dbReference type="CDD" id="cd06322">
    <property type="entry name" value="PBP1_ABC_sugar_binding-like"/>
    <property type="match status" value="1"/>
</dbReference>
<dbReference type="InterPro" id="IPR025997">
    <property type="entry name" value="SBP_2_dom"/>
</dbReference>
<dbReference type="InterPro" id="IPR028082">
    <property type="entry name" value="Peripla_BP_I"/>
</dbReference>